<dbReference type="Proteomes" id="UP000236333">
    <property type="component" value="Unassembled WGS sequence"/>
</dbReference>
<feature type="non-terminal residue" evidence="1">
    <location>
        <position position="1"/>
    </location>
</feature>
<reference evidence="1 2" key="1">
    <citation type="journal article" date="2017" name="Mol. Biol. Evol.">
        <title>The 4-celled Tetrabaena socialis nuclear genome reveals the essential components for genetic control of cell number at the origin of multicellularity in the volvocine lineage.</title>
        <authorList>
            <person name="Featherston J."/>
            <person name="Arakaki Y."/>
            <person name="Hanschen E.R."/>
            <person name="Ferris P.J."/>
            <person name="Michod R.E."/>
            <person name="Olson B.J.S.C."/>
            <person name="Nozaki H."/>
            <person name="Durand P.M."/>
        </authorList>
    </citation>
    <scope>NUCLEOTIDE SEQUENCE [LARGE SCALE GENOMIC DNA]</scope>
    <source>
        <strain evidence="1 2">NIES-571</strain>
    </source>
</reference>
<sequence length="161" mass="17166">ASASQDTDFGTELDQRLREQLRRAPYDKGSDARLKAILAAASGAGAGGSGAGDELDDDVDVAVGGGHGWINDRCPLSMKDVLELEQPVRDSLGYVYESASIREYLRSNPNGMKHPVAGVQHLLTLAELKPAAEVEREKRRRRLNGAAGGANAGKAHDFIDV</sequence>
<dbReference type="OrthoDB" id="26899at2759"/>
<evidence type="ECO:0000313" key="1">
    <source>
        <dbReference type="EMBL" id="PNH10211.1"/>
    </source>
</evidence>
<dbReference type="EMBL" id="PGGS01000063">
    <property type="protein sequence ID" value="PNH10211.1"/>
    <property type="molecule type" value="Genomic_DNA"/>
</dbReference>
<protein>
    <recommendedName>
        <fullName evidence="3">U-box domain-containing protein</fullName>
    </recommendedName>
</protein>
<accession>A0A2J8ACG5</accession>
<dbReference type="Gene3D" id="3.30.40.10">
    <property type="entry name" value="Zinc/RING finger domain, C3HC4 (zinc finger)"/>
    <property type="match status" value="1"/>
</dbReference>
<name>A0A2J8ACG5_9CHLO</name>
<evidence type="ECO:0008006" key="3">
    <source>
        <dbReference type="Google" id="ProtNLM"/>
    </source>
</evidence>
<gene>
    <name evidence="1" type="ORF">TSOC_003105</name>
</gene>
<dbReference type="InterPro" id="IPR013083">
    <property type="entry name" value="Znf_RING/FYVE/PHD"/>
</dbReference>
<evidence type="ECO:0000313" key="2">
    <source>
        <dbReference type="Proteomes" id="UP000236333"/>
    </source>
</evidence>
<proteinExistence type="predicted"/>
<organism evidence="1 2">
    <name type="scientific">Tetrabaena socialis</name>
    <dbReference type="NCBI Taxonomy" id="47790"/>
    <lineage>
        <taxon>Eukaryota</taxon>
        <taxon>Viridiplantae</taxon>
        <taxon>Chlorophyta</taxon>
        <taxon>core chlorophytes</taxon>
        <taxon>Chlorophyceae</taxon>
        <taxon>CS clade</taxon>
        <taxon>Chlamydomonadales</taxon>
        <taxon>Tetrabaenaceae</taxon>
        <taxon>Tetrabaena</taxon>
    </lineage>
</organism>
<keyword evidence="2" id="KW-1185">Reference proteome</keyword>
<dbReference type="AlphaFoldDB" id="A0A2J8ACG5"/>
<comment type="caution">
    <text evidence="1">The sequence shown here is derived from an EMBL/GenBank/DDBJ whole genome shotgun (WGS) entry which is preliminary data.</text>
</comment>